<dbReference type="GO" id="GO:0007165">
    <property type="term" value="P:signal transduction"/>
    <property type="evidence" value="ECO:0007669"/>
    <property type="project" value="InterPro"/>
</dbReference>
<keyword evidence="3" id="KW-1185">Reference proteome</keyword>
<dbReference type="AlphaFoldDB" id="A0A8J3ABZ3"/>
<dbReference type="Proteomes" id="UP000650511">
    <property type="component" value="Unassembled WGS sequence"/>
</dbReference>
<accession>A0A8J3ABZ3</accession>
<dbReference type="EMBL" id="BMHA01000010">
    <property type="protein sequence ID" value="GGI08118.1"/>
    <property type="molecule type" value="Genomic_DNA"/>
</dbReference>
<dbReference type="InterPro" id="IPR036061">
    <property type="entry name" value="CheW-like_dom_sf"/>
</dbReference>
<proteinExistence type="predicted"/>
<gene>
    <name evidence="2" type="ORF">GCM10011354_27500</name>
</gene>
<reference evidence="2" key="1">
    <citation type="journal article" date="2014" name="Int. J. Syst. Evol. Microbiol.">
        <title>Complete genome sequence of Corynebacterium casei LMG S-19264T (=DSM 44701T), isolated from a smear-ripened cheese.</title>
        <authorList>
            <consortium name="US DOE Joint Genome Institute (JGI-PGF)"/>
            <person name="Walter F."/>
            <person name="Albersmeier A."/>
            <person name="Kalinowski J."/>
            <person name="Ruckert C."/>
        </authorList>
    </citation>
    <scope>NUCLEOTIDE SEQUENCE</scope>
    <source>
        <strain evidence="2">CGMCC 1.14988</strain>
    </source>
</reference>
<dbReference type="SMART" id="SM00260">
    <property type="entry name" value="CheW"/>
    <property type="match status" value="1"/>
</dbReference>
<sequence length="148" mass="16594">MTDMTTDNEFCTFRLDHLTFGIEVHQVQEVIRPQALTAVPRSNPVVQGLINLRGQIVTAIDLRRRLELPERPEGQEAMNVVVRTPEGEVSFLVDEIGDVVHVDEHSFETPPDTVEGVARELITGAYKLDDRLLLILDVQRTVQLPTAA</sequence>
<dbReference type="SUPFAM" id="SSF50341">
    <property type="entry name" value="CheW-like"/>
    <property type="match status" value="1"/>
</dbReference>
<reference evidence="2" key="2">
    <citation type="submission" date="2020-09" db="EMBL/GenBank/DDBJ databases">
        <authorList>
            <person name="Sun Q."/>
            <person name="Zhou Y."/>
        </authorList>
    </citation>
    <scope>NUCLEOTIDE SEQUENCE</scope>
    <source>
        <strain evidence="2">CGMCC 1.14988</strain>
    </source>
</reference>
<name>A0A8J3ABZ3_9ACTN</name>
<dbReference type="PROSITE" id="PS50851">
    <property type="entry name" value="CHEW"/>
    <property type="match status" value="1"/>
</dbReference>
<dbReference type="Gene3D" id="2.40.50.180">
    <property type="entry name" value="CheA-289, Domain 4"/>
    <property type="match status" value="1"/>
</dbReference>
<organism evidence="2 3">
    <name type="scientific">Egicoccus halophilus</name>
    <dbReference type="NCBI Taxonomy" id="1670830"/>
    <lineage>
        <taxon>Bacteria</taxon>
        <taxon>Bacillati</taxon>
        <taxon>Actinomycetota</taxon>
        <taxon>Nitriliruptoria</taxon>
        <taxon>Egicoccales</taxon>
        <taxon>Egicoccaceae</taxon>
        <taxon>Egicoccus</taxon>
    </lineage>
</organism>
<feature type="domain" description="CheW-like" evidence="1">
    <location>
        <begin position="7"/>
        <end position="147"/>
    </location>
</feature>
<dbReference type="InterPro" id="IPR039315">
    <property type="entry name" value="CheW"/>
</dbReference>
<dbReference type="InterPro" id="IPR002545">
    <property type="entry name" value="CheW-lke_dom"/>
</dbReference>
<protein>
    <recommendedName>
        <fullName evidence="1">CheW-like domain-containing protein</fullName>
    </recommendedName>
</protein>
<comment type="caution">
    <text evidence="2">The sequence shown here is derived from an EMBL/GenBank/DDBJ whole genome shotgun (WGS) entry which is preliminary data.</text>
</comment>
<dbReference type="PANTHER" id="PTHR22617:SF23">
    <property type="entry name" value="CHEMOTAXIS PROTEIN CHEW"/>
    <property type="match status" value="1"/>
</dbReference>
<dbReference type="Gene3D" id="2.30.30.40">
    <property type="entry name" value="SH3 Domains"/>
    <property type="match status" value="1"/>
</dbReference>
<dbReference type="PANTHER" id="PTHR22617">
    <property type="entry name" value="CHEMOTAXIS SENSOR HISTIDINE KINASE-RELATED"/>
    <property type="match status" value="1"/>
</dbReference>
<evidence type="ECO:0000259" key="1">
    <source>
        <dbReference type="PROSITE" id="PS50851"/>
    </source>
</evidence>
<dbReference type="Pfam" id="PF01584">
    <property type="entry name" value="CheW"/>
    <property type="match status" value="1"/>
</dbReference>
<dbReference type="GO" id="GO:0005829">
    <property type="term" value="C:cytosol"/>
    <property type="evidence" value="ECO:0007669"/>
    <property type="project" value="TreeGrafter"/>
</dbReference>
<evidence type="ECO:0000313" key="2">
    <source>
        <dbReference type="EMBL" id="GGI08118.1"/>
    </source>
</evidence>
<dbReference type="GO" id="GO:0006935">
    <property type="term" value="P:chemotaxis"/>
    <property type="evidence" value="ECO:0007669"/>
    <property type="project" value="InterPro"/>
</dbReference>
<evidence type="ECO:0000313" key="3">
    <source>
        <dbReference type="Proteomes" id="UP000650511"/>
    </source>
</evidence>